<comment type="caution">
    <text evidence="1">The sequence shown here is derived from an EMBL/GenBank/DDBJ whole genome shotgun (WGS) entry which is preliminary data.</text>
</comment>
<dbReference type="EMBL" id="BKCJ011296547">
    <property type="protein sequence ID" value="GFD16928.1"/>
    <property type="molecule type" value="Genomic_DNA"/>
</dbReference>
<organism evidence="1">
    <name type="scientific">Tanacetum cinerariifolium</name>
    <name type="common">Dalmatian daisy</name>
    <name type="synonym">Chrysanthemum cinerariifolium</name>
    <dbReference type="NCBI Taxonomy" id="118510"/>
    <lineage>
        <taxon>Eukaryota</taxon>
        <taxon>Viridiplantae</taxon>
        <taxon>Streptophyta</taxon>
        <taxon>Embryophyta</taxon>
        <taxon>Tracheophyta</taxon>
        <taxon>Spermatophyta</taxon>
        <taxon>Magnoliopsida</taxon>
        <taxon>eudicotyledons</taxon>
        <taxon>Gunneridae</taxon>
        <taxon>Pentapetalae</taxon>
        <taxon>asterids</taxon>
        <taxon>campanulids</taxon>
        <taxon>Asterales</taxon>
        <taxon>Asteraceae</taxon>
        <taxon>Asteroideae</taxon>
        <taxon>Anthemideae</taxon>
        <taxon>Anthemidinae</taxon>
        <taxon>Tanacetum</taxon>
    </lineage>
</organism>
<evidence type="ECO:0000313" key="1">
    <source>
        <dbReference type="EMBL" id="GFD16928.1"/>
    </source>
</evidence>
<feature type="non-terminal residue" evidence="1">
    <location>
        <position position="144"/>
    </location>
</feature>
<name>A0A699U6S6_TANCI</name>
<gene>
    <name evidence="1" type="ORF">Tci_888897</name>
</gene>
<sequence>MLDFPNNNTRDAFKDSMGVTSCFSVLQQASMDFSTDGRIIWVEVEGVPFKLWTDNTFNKIAKKWGDLLDIDDQEDTCYHSKRAKEVPGWVPKYIEESDDDSIFEEEMPDMEGGMPENNVFGESNDPDAIAETVFTKSVGLNLDY</sequence>
<proteinExistence type="predicted"/>
<dbReference type="AlphaFoldDB" id="A0A699U6S6"/>
<reference evidence="1" key="1">
    <citation type="journal article" date="2019" name="Sci. Rep.">
        <title>Draft genome of Tanacetum cinerariifolium, the natural source of mosquito coil.</title>
        <authorList>
            <person name="Yamashiro T."/>
            <person name="Shiraishi A."/>
            <person name="Satake H."/>
            <person name="Nakayama K."/>
        </authorList>
    </citation>
    <scope>NUCLEOTIDE SEQUENCE</scope>
</reference>
<protein>
    <submittedName>
        <fullName evidence="1">Glucose-methanol-choline oxidoreductase, FAD/NAD(P)-binding domain protein</fullName>
    </submittedName>
</protein>
<accession>A0A699U6S6</accession>